<dbReference type="RefSeq" id="XP_045953054.1">
    <property type="nucleotide sequence ID" value="XM_046103807.1"/>
</dbReference>
<evidence type="ECO:0000313" key="2">
    <source>
        <dbReference type="Proteomes" id="UP000758603"/>
    </source>
</evidence>
<proteinExistence type="predicted"/>
<reference evidence="1" key="1">
    <citation type="journal article" date="2021" name="Nat. Commun.">
        <title>Genetic determinants of endophytism in the Arabidopsis root mycobiome.</title>
        <authorList>
            <person name="Mesny F."/>
            <person name="Miyauchi S."/>
            <person name="Thiergart T."/>
            <person name="Pickel B."/>
            <person name="Atanasova L."/>
            <person name="Karlsson M."/>
            <person name="Huettel B."/>
            <person name="Barry K.W."/>
            <person name="Haridas S."/>
            <person name="Chen C."/>
            <person name="Bauer D."/>
            <person name="Andreopoulos W."/>
            <person name="Pangilinan J."/>
            <person name="LaButti K."/>
            <person name="Riley R."/>
            <person name="Lipzen A."/>
            <person name="Clum A."/>
            <person name="Drula E."/>
            <person name="Henrissat B."/>
            <person name="Kohler A."/>
            <person name="Grigoriev I.V."/>
            <person name="Martin F.M."/>
            <person name="Hacquard S."/>
        </authorList>
    </citation>
    <scope>NUCLEOTIDE SEQUENCE</scope>
    <source>
        <strain evidence="1">MPI-SDFR-AT-0073</strain>
    </source>
</reference>
<organism evidence="1 2">
    <name type="scientific">Truncatella angustata</name>
    <dbReference type="NCBI Taxonomy" id="152316"/>
    <lineage>
        <taxon>Eukaryota</taxon>
        <taxon>Fungi</taxon>
        <taxon>Dikarya</taxon>
        <taxon>Ascomycota</taxon>
        <taxon>Pezizomycotina</taxon>
        <taxon>Sordariomycetes</taxon>
        <taxon>Xylariomycetidae</taxon>
        <taxon>Amphisphaeriales</taxon>
        <taxon>Sporocadaceae</taxon>
        <taxon>Truncatella</taxon>
    </lineage>
</organism>
<dbReference type="Proteomes" id="UP000758603">
    <property type="component" value="Unassembled WGS sequence"/>
</dbReference>
<evidence type="ECO:0000313" key="1">
    <source>
        <dbReference type="EMBL" id="KAH6646540.1"/>
    </source>
</evidence>
<dbReference type="EMBL" id="JAGPXC010000009">
    <property type="protein sequence ID" value="KAH6646540.1"/>
    <property type="molecule type" value="Genomic_DNA"/>
</dbReference>
<accession>A0A9P8RNN4</accession>
<comment type="caution">
    <text evidence="1">The sequence shown here is derived from an EMBL/GenBank/DDBJ whole genome shotgun (WGS) entry which is preliminary data.</text>
</comment>
<dbReference type="GeneID" id="70132698"/>
<sequence length="58" mass="6822">MHTSVVPWAMKRALKLVPNVEQTIILESLVHRYQVVLSQPEFELPRFEVFRIIRGGVY</sequence>
<keyword evidence="2" id="KW-1185">Reference proteome</keyword>
<dbReference type="AlphaFoldDB" id="A0A9P8RNN4"/>
<name>A0A9P8RNN4_9PEZI</name>
<gene>
    <name evidence="1" type="ORF">BKA67DRAFT_579931</name>
</gene>
<protein>
    <submittedName>
        <fullName evidence="1">Uncharacterized protein</fullName>
    </submittedName>
</protein>